<dbReference type="EMBL" id="CAIE01000039">
    <property type="protein sequence ID" value="CCH20481.1"/>
    <property type="molecule type" value="Genomic_DNA"/>
</dbReference>
<evidence type="ECO:0000313" key="1">
    <source>
        <dbReference type="EMBL" id="CCH20481.1"/>
    </source>
</evidence>
<gene>
    <name evidence="1" type="ORF">MILUP08_45363</name>
</gene>
<dbReference type="AlphaFoldDB" id="I0L9I4"/>
<dbReference type="Proteomes" id="UP000003448">
    <property type="component" value="Unassembled WGS sequence"/>
</dbReference>
<sequence length="60" mass="6576">MCRACGGTRQHGRPRPVGPLALATGWRELIFAGRAPLLVKGGRGRFRTCDPPLVRRVLSH</sequence>
<name>I0L9I4_9ACTN</name>
<comment type="caution">
    <text evidence="1">The sequence shown here is derived from an EMBL/GenBank/DDBJ whole genome shotgun (WGS) entry which is preliminary data.</text>
</comment>
<dbReference type="STRING" id="1150864.MILUP08_45363"/>
<keyword evidence="2" id="KW-1185">Reference proteome</keyword>
<protein>
    <submittedName>
        <fullName evidence="1">Uncharacterized protein</fullName>
    </submittedName>
</protein>
<accession>I0L9I4</accession>
<evidence type="ECO:0000313" key="2">
    <source>
        <dbReference type="Proteomes" id="UP000003448"/>
    </source>
</evidence>
<reference evidence="2" key="1">
    <citation type="journal article" date="2012" name="J. Bacteriol.">
        <title>Genome Sequence of Micromonospora lupini Lupac 08, Isolated from Root Nodules of Lupinus angustifolius.</title>
        <authorList>
            <person name="Alonso-Vega P."/>
            <person name="Normand P."/>
            <person name="Bacigalupe R."/>
            <person name="Pujic P."/>
            <person name="Lajus A."/>
            <person name="Vallenet D."/>
            <person name="Carro L."/>
            <person name="Coll P."/>
            <person name="Trujillo M.E."/>
        </authorList>
    </citation>
    <scope>NUCLEOTIDE SEQUENCE [LARGE SCALE GENOMIC DNA]</scope>
    <source>
        <strain evidence="2">Lupac 08</strain>
    </source>
</reference>
<organism evidence="1 2">
    <name type="scientific">Micromonospora lupini str. Lupac 08</name>
    <dbReference type="NCBI Taxonomy" id="1150864"/>
    <lineage>
        <taxon>Bacteria</taxon>
        <taxon>Bacillati</taxon>
        <taxon>Actinomycetota</taxon>
        <taxon>Actinomycetes</taxon>
        <taxon>Micromonosporales</taxon>
        <taxon>Micromonosporaceae</taxon>
        <taxon>Micromonospora</taxon>
    </lineage>
</organism>
<proteinExistence type="predicted"/>